<dbReference type="RefSeq" id="WP_232135472.1">
    <property type="nucleotide sequence ID" value="NZ_JAJQKU010000002.1"/>
</dbReference>
<comment type="caution">
    <text evidence="2">The sequence shown here is derived from an EMBL/GenBank/DDBJ whole genome shotgun (WGS) entry which is preliminary data.</text>
</comment>
<feature type="region of interest" description="Disordered" evidence="1">
    <location>
        <begin position="1"/>
        <end position="50"/>
    </location>
</feature>
<gene>
    <name evidence="2" type="ORF">LTT95_06840</name>
</gene>
<evidence type="ECO:0000256" key="1">
    <source>
        <dbReference type="SAM" id="MobiDB-lite"/>
    </source>
</evidence>
<keyword evidence="3" id="KW-1185">Reference proteome</keyword>
<evidence type="ECO:0000313" key="2">
    <source>
        <dbReference type="EMBL" id="MCD9096656.1"/>
    </source>
</evidence>
<reference evidence="2" key="2">
    <citation type="journal article" date="2022" name="Syst. Appl. Microbiol.">
        <title>Physiological and genomic characterisation of Luteimonas fraxinea sp. nov., a bacterial species associated with trees tolerant to ash dieback.</title>
        <authorList>
            <person name="Ulrich K."/>
            <person name="Becker R."/>
            <person name="Behrendt U."/>
            <person name="Kube M."/>
            <person name="Schneck V."/>
            <person name="Ulrich A."/>
        </authorList>
    </citation>
    <scope>NUCLEOTIDE SEQUENCE</scope>
    <source>
        <strain evidence="2">A1P009</strain>
    </source>
</reference>
<feature type="compositionally biased region" description="Basic and acidic residues" evidence="1">
    <location>
        <begin position="13"/>
        <end position="42"/>
    </location>
</feature>
<feature type="compositionally biased region" description="Basic and acidic residues" evidence="1">
    <location>
        <begin position="107"/>
        <end position="117"/>
    </location>
</feature>
<organism evidence="2 3">
    <name type="scientific">Luteimonas fraxinea</name>
    <dbReference type="NCBI Taxonomy" id="2901869"/>
    <lineage>
        <taxon>Bacteria</taxon>
        <taxon>Pseudomonadati</taxon>
        <taxon>Pseudomonadota</taxon>
        <taxon>Gammaproteobacteria</taxon>
        <taxon>Lysobacterales</taxon>
        <taxon>Lysobacteraceae</taxon>
        <taxon>Luteimonas</taxon>
    </lineage>
</organism>
<evidence type="ECO:0000313" key="3">
    <source>
        <dbReference type="Proteomes" id="UP001430360"/>
    </source>
</evidence>
<protein>
    <submittedName>
        <fullName evidence="2">Uncharacterized protein</fullName>
    </submittedName>
</protein>
<dbReference type="EMBL" id="JAJQKU010000002">
    <property type="protein sequence ID" value="MCD9096656.1"/>
    <property type="molecule type" value="Genomic_DNA"/>
</dbReference>
<name>A0ABS8UD41_9GAMM</name>
<accession>A0ABS8UD41</accession>
<feature type="region of interest" description="Disordered" evidence="1">
    <location>
        <begin position="106"/>
        <end position="135"/>
    </location>
</feature>
<dbReference type="Proteomes" id="UP001430360">
    <property type="component" value="Unassembled WGS sequence"/>
</dbReference>
<reference evidence="2" key="1">
    <citation type="submission" date="2021-12" db="EMBL/GenBank/DDBJ databases">
        <authorList>
            <person name="Ulrich A."/>
        </authorList>
    </citation>
    <scope>NUCLEOTIDE SEQUENCE</scope>
    <source>
        <strain evidence="2">A1P009</strain>
    </source>
</reference>
<proteinExistence type="predicted"/>
<sequence length="174" mass="20003">MSDTQPTPQDAMGDLRELRKQRQERLLGDRPTEHQPEQRKAFEAGVSADQAALEERRQQVLEWAKGASAEQIDAFKAESFAQDKQIAEANPNDQHEQVAFKSLASWREQRADPDSDRAPMMTSDQQRQQAGSGKLGYAEYAATAKQESEFLKSYEENFDWKQHEAQRQRNVYRS</sequence>
<feature type="compositionally biased region" description="Polar residues" evidence="1">
    <location>
        <begin position="122"/>
        <end position="131"/>
    </location>
</feature>